<evidence type="ECO:0000256" key="18">
    <source>
        <dbReference type="RuleBase" id="RU361267"/>
    </source>
</evidence>
<evidence type="ECO:0000256" key="5">
    <source>
        <dbReference type="ARBA" id="ARBA00008655"/>
    </source>
</evidence>
<evidence type="ECO:0000256" key="8">
    <source>
        <dbReference type="ARBA" id="ARBA00022475"/>
    </source>
</evidence>
<reference evidence="20" key="1">
    <citation type="submission" date="2022-05" db="EMBL/GenBank/DDBJ databases">
        <title>Alysiella filiformis genome sequencing.</title>
        <authorList>
            <person name="Viehboeck T."/>
        </authorList>
    </citation>
    <scope>NUCLEOTIDE SEQUENCE</scope>
    <source>
        <strain evidence="20">DSM 2580</strain>
    </source>
</reference>
<dbReference type="GO" id="GO:0003841">
    <property type="term" value="F:1-acylglycerol-3-phosphate O-acyltransferase activity"/>
    <property type="evidence" value="ECO:0007669"/>
    <property type="project" value="UniProtKB-UniRule"/>
</dbReference>
<comment type="catalytic activity">
    <reaction evidence="1 18">
        <text>a 1-acyl-sn-glycero-3-phosphate + an acyl-CoA = a 1,2-diacyl-sn-glycero-3-phosphate + CoA</text>
        <dbReference type="Rhea" id="RHEA:19709"/>
        <dbReference type="ChEBI" id="CHEBI:57287"/>
        <dbReference type="ChEBI" id="CHEBI:57970"/>
        <dbReference type="ChEBI" id="CHEBI:58342"/>
        <dbReference type="ChEBI" id="CHEBI:58608"/>
        <dbReference type="EC" id="2.3.1.51"/>
    </reaction>
</comment>
<dbReference type="GO" id="GO:0005886">
    <property type="term" value="C:plasma membrane"/>
    <property type="evidence" value="ECO:0007669"/>
    <property type="project" value="UniProtKB-SubCell"/>
</dbReference>
<dbReference type="PANTHER" id="PTHR10434">
    <property type="entry name" value="1-ACYL-SN-GLYCEROL-3-PHOSPHATE ACYLTRANSFERASE"/>
    <property type="match status" value="1"/>
</dbReference>
<keyword evidence="15 18" id="KW-1208">Phospholipid metabolism</keyword>
<evidence type="ECO:0000256" key="16">
    <source>
        <dbReference type="ARBA" id="ARBA00023315"/>
    </source>
</evidence>
<evidence type="ECO:0000256" key="13">
    <source>
        <dbReference type="ARBA" id="ARBA00023136"/>
    </source>
</evidence>
<dbReference type="NCBIfam" id="TIGR00530">
    <property type="entry name" value="AGP_acyltrn"/>
    <property type="match status" value="1"/>
</dbReference>
<evidence type="ECO:0000256" key="6">
    <source>
        <dbReference type="ARBA" id="ARBA00013211"/>
    </source>
</evidence>
<evidence type="ECO:0000256" key="10">
    <source>
        <dbReference type="ARBA" id="ARBA00022519"/>
    </source>
</evidence>
<comment type="pathway">
    <text evidence="4">Lipid metabolism.</text>
</comment>
<dbReference type="EC" id="2.3.1.51" evidence="6 18"/>
<dbReference type="InterPro" id="IPR004552">
    <property type="entry name" value="AGP_acyltrans"/>
</dbReference>
<evidence type="ECO:0000256" key="12">
    <source>
        <dbReference type="ARBA" id="ARBA00023098"/>
    </source>
</evidence>
<dbReference type="PANTHER" id="PTHR10434:SF59">
    <property type="entry name" value="1-ACYL-SN-GLYCEROL-3-PHOSPHATE ACYLTRANSFERASE"/>
    <property type="match status" value="1"/>
</dbReference>
<dbReference type="SMART" id="SM00563">
    <property type="entry name" value="PlsC"/>
    <property type="match status" value="1"/>
</dbReference>
<keyword evidence="10" id="KW-0997">Cell inner membrane</keyword>
<comment type="pathway">
    <text evidence="3">Phospholipid metabolism; CDP-diacylglycerol biosynthesis; CDP-diacylglycerol from sn-glycerol 3-phosphate: step 2/3.</text>
</comment>
<gene>
    <name evidence="20" type="ORF">LNQ82_04025</name>
</gene>
<evidence type="ECO:0000256" key="9">
    <source>
        <dbReference type="ARBA" id="ARBA00022516"/>
    </source>
</evidence>
<comment type="subcellular location">
    <subcellularLocation>
        <location evidence="2">Cell inner membrane</location>
        <topology evidence="2">Peripheral membrane protein</topology>
    </subcellularLocation>
</comment>
<name>A0AAE9L0D6_9NEIS</name>
<dbReference type="AlphaFoldDB" id="A0AAE9L0D6"/>
<comment type="function">
    <text evidence="17">Converts lysophosphatidic acid (LPA) into phosphatidic acid by incorporating acyl moiety at the 2 position.</text>
</comment>
<evidence type="ECO:0000313" key="21">
    <source>
        <dbReference type="Proteomes" id="UP001056819"/>
    </source>
</evidence>
<comment type="domain">
    <text evidence="18">The HXXXXD motif is essential for acyltransferase activity and may constitute the binding site for the phosphate moiety of the glycerol-3-phosphate.</text>
</comment>
<dbReference type="Pfam" id="PF01553">
    <property type="entry name" value="Acyltransferase"/>
    <property type="match status" value="1"/>
</dbReference>
<protein>
    <recommendedName>
        <fullName evidence="7 18">1-acyl-sn-glycerol-3-phosphate acyltransferase</fullName>
        <ecNumber evidence="6 18">2.3.1.51</ecNumber>
    </recommendedName>
</protein>
<feature type="domain" description="Phospholipid/glycerol acyltransferase" evidence="19">
    <location>
        <begin position="76"/>
        <end position="188"/>
    </location>
</feature>
<organism evidence="20 21">
    <name type="scientific">Conchiformibius steedae DSM 2580</name>
    <dbReference type="NCBI Taxonomy" id="1121352"/>
    <lineage>
        <taxon>Bacteria</taxon>
        <taxon>Pseudomonadati</taxon>
        <taxon>Pseudomonadota</taxon>
        <taxon>Betaproteobacteria</taxon>
        <taxon>Neisseriales</taxon>
        <taxon>Neisseriaceae</taxon>
        <taxon>Conchiformibius</taxon>
    </lineage>
</organism>
<dbReference type="SUPFAM" id="SSF69593">
    <property type="entry name" value="Glycerol-3-phosphate (1)-acyltransferase"/>
    <property type="match status" value="1"/>
</dbReference>
<keyword evidence="13" id="KW-0472">Membrane</keyword>
<dbReference type="InterPro" id="IPR002123">
    <property type="entry name" value="Plipid/glycerol_acylTrfase"/>
</dbReference>
<evidence type="ECO:0000256" key="3">
    <source>
        <dbReference type="ARBA" id="ARBA00004728"/>
    </source>
</evidence>
<evidence type="ECO:0000256" key="14">
    <source>
        <dbReference type="ARBA" id="ARBA00023209"/>
    </source>
</evidence>
<keyword evidence="9 18" id="KW-0444">Lipid biosynthesis</keyword>
<keyword evidence="8" id="KW-1003">Cell membrane</keyword>
<evidence type="ECO:0000256" key="7">
    <source>
        <dbReference type="ARBA" id="ARBA00016139"/>
    </source>
</evidence>
<evidence type="ECO:0000259" key="19">
    <source>
        <dbReference type="SMART" id="SM00563"/>
    </source>
</evidence>
<evidence type="ECO:0000256" key="1">
    <source>
        <dbReference type="ARBA" id="ARBA00001141"/>
    </source>
</evidence>
<keyword evidence="11 18" id="KW-0808">Transferase</keyword>
<evidence type="ECO:0000256" key="15">
    <source>
        <dbReference type="ARBA" id="ARBA00023264"/>
    </source>
</evidence>
<dbReference type="CDD" id="cd07989">
    <property type="entry name" value="LPLAT_AGPAT-like"/>
    <property type="match status" value="1"/>
</dbReference>
<evidence type="ECO:0000256" key="11">
    <source>
        <dbReference type="ARBA" id="ARBA00022679"/>
    </source>
</evidence>
<evidence type="ECO:0000313" key="20">
    <source>
        <dbReference type="EMBL" id="URD68331.1"/>
    </source>
</evidence>
<keyword evidence="16 18" id="KW-0012">Acyltransferase</keyword>
<evidence type="ECO:0000256" key="2">
    <source>
        <dbReference type="ARBA" id="ARBA00004417"/>
    </source>
</evidence>
<dbReference type="Proteomes" id="UP001056819">
    <property type="component" value="Chromosome"/>
</dbReference>
<comment type="similarity">
    <text evidence="5 18">Belongs to the 1-acyl-sn-glycerol-3-phosphate acyltransferase family.</text>
</comment>
<evidence type="ECO:0000256" key="4">
    <source>
        <dbReference type="ARBA" id="ARBA00005189"/>
    </source>
</evidence>
<keyword evidence="12 18" id="KW-0443">Lipid metabolism</keyword>
<proteinExistence type="inferred from homology"/>
<evidence type="ECO:0000256" key="17">
    <source>
        <dbReference type="ARBA" id="ARBA00037183"/>
    </source>
</evidence>
<dbReference type="GO" id="GO:0006654">
    <property type="term" value="P:phosphatidic acid biosynthetic process"/>
    <property type="evidence" value="ECO:0007669"/>
    <property type="project" value="TreeGrafter"/>
</dbReference>
<sequence length="261" mass="29291">MTALVTRKTRTAYAVMAWRLARLLAWLLRTALRLRRLDGADDATRRRVLQQMGEECLRIMAVRVDNPAAPVVADGTLLVANHVSWLDIFVLVSVYPCRFIAMTELQRWPFIGKMIRNAGAVFIDRSSRKDIDPINAAIAQALRSGGNVCFFPEARTSLGNGVLPLKAALFQAAIQADAPIRAAALRYYDAAGQRTEAVSFADINLFVSLWRILRLREIVVRVDFADAMRPEGDRFAIKDRVEAYLRQQVLSDSPNPQRLLP</sequence>
<dbReference type="RefSeq" id="WP_246327829.1">
    <property type="nucleotide sequence ID" value="NZ_CP097501.1"/>
</dbReference>
<keyword evidence="14 18" id="KW-0594">Phospholipid biosynthesis</keyword>
<dbReference type="EMBL" id="CP097501">
    <property type="protein sequence ID" value="URD68331.1"/>
    <property type="molecule type" value="Genomic_DNA"/>
</dbReference>
<accession>A0AAE9L0D6</accession>